<comment type="caution">
    <text evidence="2">The sequence shown here is derived from an EMBL/GenBank/DDBJ whole genome shotgun (WGS) entry which is preliminary data.</text>
</comment>
<keyword evidence="3" id="KW-1185">Reference proteome</keyword>
<evidence type="ECO:0000256" key="1">
    <source>
        <dbReference type="SAM" id="MobiDB-lite"/>
    </source>
</evidence>
<dbReference type="EMBL" id="VSRR010004812">
    <property type="protein sequence ID" value="MPC40789.1"/>
    <property type="molecule type" value="Genomic_DNA"/>
</dbReference>
<feature type="region of interest" description="Disordered" evidence="1">
    <location>
        <begin position="33"/>
        <end position="56"/>
    </location>
</feature>
<reference evidence="2 3" key="1">
    <citation type="submission" date="2019-05" db="EMBL/GenBank/DDBJ databases">
        <title>Another draft genome of Portunus trituberculatus and its Hox gene families provides insights of decapod evolution.</title>
        <authorList>
            <person name="Jeong J.-H."/>
            <person name="Song I."/>
            <person name="Kim S."/>
            <person name="Choi T."/>
            <person name="Kim D."/>
            <person name="Ryu S."/>
            <person name="Kim W."/>
        </authorList>
    </citation>
    <scope>NUCLEOTIDE SEQUENCE [LARGE SCALE GENOMIC DNA]</scope>
    <source>
        <tissue evidence="2">Muscle</tissue>
    </source>
</reference>
<evidence type="ECO:0000313" key="3">
    <source>
        <dbReference type="Proteomes" id="UP000324222"/>
    </source>
</evidence>
<accession>A0A5B7F6F3</accession>
<evidence type="ECO:0000313" key="2">
    <source>
        <dbReference type="EMBL" id="MPC40789.1"/>
    </source>
</evidence>
<proteinExistence type="predicted"/>
<name>A0A5B7F6F3_PORTR</name>
<organism evidence="2 3">
    <name type="scientific">Portunus trituberculatus</name>
    <name type="common">Swimming crab</name>
    <name type="synonym">Neptunus trituberculatus</name>
    <dbReference type="NCBI Taxonomy" id="210409"/>
    <lineage>
        <taxon>Eukaryota</taxon>
        <taxon>Metazoa</taxon>
        <taxon>Ecdysozoa</taxon>
        <taxon>Arthropoda</taxon>
        <taxon>Crustacea</taxon>
        <taxon>Multicrustacea</taxon>
        <taxon>Malacostraca</taxon>
        <taxon>Eumalacostraca</taxon>
        <taxon>Eucarida</taxon>
        <taxon>Decapoda</taxon>
        <taxon>Pleocyemata</taxon>
        <taxon>Brachyura</taxon>
        <taxon>Eubrachyura</taxon>
        <taxon>Portunoidea</taxon>
        <taxon>Portunidae</taxon>
        <taxon>Portuninae</taxon>
        <taxon>Portunus</taxon>
    </lineage>
</organism>
<gene>
    <name evidence="2" type="ORF">E2C01_034356</name>
</gene>
<sequence length="72" mass="8055">MQTRRLTAGHYRGGAPRRPKLAAAVRHLAQSVGRNGRQLNTQRLGSDGVERRGLASPWEQRHNAVCKQLKKT</sequence>
<dbReference type="Proteomes" id="UP000324222">
    <property type="component" value="Unassembled WGS sequence"/>
</dbReference>
<dbReference type="AlphaFoldDB" id="A0A5B7F6F3"/>
<protein>
    <submittedName>
        <fullName evidence="2">Uncharacterized protein</fullName>
    </submittedName>
</protein>